<sequence length="205" mass="23994">MGFMRHIFLVGTAIQIERLGPGIQRSVFKVFCDDMQPANMLIDPNTLRITSVLDFEFTNSMPAQFICDPPWWLLLRGPDVWIDRNSKDEFLAQYVPLMEQFLQAPERVEEKSTADGGRELENGQRLSARMRDSWKTGRFWFNYAARMCLDMDDIYWHALHDPADGDGFGLLDEETRAELESLVLIKMEQRKEYEDEMTIWFPGEK</sequence>
<gene>
    <name evidence="1" type="ORF">BJX67DRAFT_361561</name>
</gene>
<name>A0ABR4LIQ8_9EURO</name>
<keyword evidence="2" id="KW-1185">Reference proteome</keyword>
<accession>A0ABR4LIQ8</accession>
<evidence type="ECO:0000313" key="1">
    <source>
        <dbReference type="EMBL" id="KAL2864410.1"/>
    </source>
</evidence>
<dbReference type="Proteomes" id="UP001610432">
    <property type="component" value="Unassembled WGS sequence"/>
</dbReference>
<comment type="caution">
    <text evidence="1">The sequence shown here is derived from an EMBL/GenBank/DDBJ whole genome shotgun (WGS) entry which is preliminary data.</text>
</comment>
<evidence type="ECO:0008006" key="3">
    <source>
        <dbReference type="Google" id="ProtNLM"/>
    </source>
</evidence>
<dbReference type="RefSeq" id="XP_070883389.1">
    <property type="nucleotide sequence ID" value="XM_071029885.1"/>
</dbReference>
<protein>
    <recommendedName>
        <fullName evidence="3">Aminoglycoside phosphotransferase domain-containing protein</fullName>
    </recommendedName>
</protein>
<evidence type="ECO:0000313" key="2">
    <source>
        <dbReference type="Proteomes" id="UP001610432"/>
    </source>
</evidence>
<dbReference type="EMBL" id="JBFXLQ010000041">
    <property type="protein sequence ID" value="KAL2864410.1"/>
    <property type="molecule type" value="Genomic_DNA"/>
</dbReference>
<proteinExistence type="predicted"/>
<organism evidence="1 2">
    <name type="scientific">Aspergillus lucknowensis</name>
    <dbReference type="NCBI Taxonomy" id="176173"/>
    <lineage>
        <taxon>Eukaryota</taxon>
        <taxon>Fungi</taxon>
        <taxon>Dikarya</taxon>
        <taxon>Ascomycota</taxon>
        <taxon>Pezizomycotina</taxon>
        <taxon>Eurotiomycetes</taxon>
        <taxon>Eurotiomycetidae</taxon>
        <taxon>Eurotiales</taxon>
        <taxon>Aspergillaceae</taxon>
        <taxon>Aspergillus</taxon>
        <taxon>Aspergillus subgen. Nidulantes</taxon>
    </lineage>
</organism>
<dbReference type="GeneID" id="98144957"/>
<reference evidence="1 2" key="1">
    <citation type="submission" date="2024-07" db="EMBL/GenBank/DDBJ databases">
        <title>Section-level genome sequencing and comparative genomics of Aspergillus sections Usti and Cavernicolus.</title>
        <authorList>
            <consortium name="Lawrence Berkeley National Laboratory"/>
            <person name="Nybo J.L."/>
            <person name="Vesth T.C."/>
            <person name="Theobald S."/>
            <person name="Frisvad J.C."/>
            <person name="Larsen T.O."/>
            <person name="Kjaerboelling I."/>
            <person name="Rothschild-Mancinelli K."/>
            <person name="Lyhne E.K."/>
            <person name="Kogle M.E."/>
            <person name="Barry K."/>
            <person name="Clum A."/>
            <person name="Na H."/>
            <person name="Ledsgaard L."/>
            <person name="Lin J."/>
            <person name="Lipzen A."/>
            <person name="Kuo A."/>
            <person name="Riley R."/>
            <person name="Mondo S."/>
            <person name="Labutti K."/>
            <person name="Haridas S."/>
            <person name="Pangalinan J."/>
            <person name="Salamov A.A."/>
            <person name="Simmons B.A."/>
            <person name="Magnuson J.K."/>
            <person name="Chen J."/>
            <person name="Drula E."/>
            <person name="Henrissat B."/>
            <person name="Wiebenga A."/>
            <person name="Lubbers R.J."/>
            <person name="Gomes A.C."/>
            <person name="Macurrencykelacurrency M.R."/>
            <person name="Stajich J."/>
            <person name="Grigoriev I.V."/>
            <person name="Mortensen U.H."/>
            <person name="De Vries R.P."/>
            <person name="Baker S.E."/>
            <person name="Andersen M.R."/>
        </authorList>
    </citation>
    <scope>NUCLEOTIDE SEQUENCE [LARGE SCALE GENOMIC DNA]</scope>
    <source>
        <strain evidence="1 2">CBS 449.75</strain>
    </source>
</reference>